<dbReference type="CDD" id="cd05228">
    <property type="entry name" value="AR_FR_like_1_SDR_e"/>
    <property type="match status" value="1"/>
</dbReference>
<dbReference type="Gene3D" id="3.40.50.720">
    <property type="entry name" value="NAD(P)-binding Rossmann-like Domain"/>
    <property type="match status" value="1"/>
</dbReference>
<comment type="caution">
    <text evidence="2">The sequence shown here is derived from an EMBL/GenBank/DDBJ whole genome shotgun (WGS) entry which is preliminary data.</text>
</comment>
<proteinExistence type="predicted"/>
<protein>
    <recommendedName>
        <fullName evidence="1">NAD-dependent epimerase/dehydratase domain-containing protein</fullName>
    </recommendedName>
</protein>
<dbReference type="EMBL" id="JPMI01000175">
    <property type="protein sequence ID" value="KFA90823.1"/>
    <property type="molecule type" value="Genomic_DNA"/>
</dbReference>
<dbReference type="InterPro" id="IPR051783">
    <property type="entry name" value="NAD(P)-dependent_oxidoreduct"/>
</dbReference>
<dbReference type="PANTHER" id="PTHR48079:SF6">
    <property type="entry name" value="NAD(P)-BINDING DOMAIN-CONTAINING PROTEIN-RELATED"/>
    <property type="match status" value="1"/>
</dbReference>
<accession>A0A084SQT8</accession>
<organism evidence="2 3">
    <name type="scientific">Archangium violaceum Cb vi76</name>
    <dbReference type="NCBI Taxonomy" id="1406225"/>
    <lineage>
        <taxon>Bacteria</taxon>
        <taxon>Pseudomonadati</taxon>
        <taxon>Myxococcota</taxon>
        <taxon>Myxococcia</taxon>
        <taxon>Myxococcales</taxon>
        <taxon>Cystobacterineae</taxon>
        <taxon>Archangiaceae</taxon>
        <taxon>Archangium</taxon>
    </lineage>
</organism>
<feature type="domain" description="NAD-dependent epimerase/dehydratase" evidence="1">
    <location>
        <begin position="5"/>
        <end position="233"/>
    </location>
</feature>
<dbReference type="AlphaFoldDB" id="A0A084SQT8"/>
<dbReference type="GO" id="GO:0005737">
    <property type="term" value="C:cytoplasm"/>
    <property type="evidence" value="ECO:0007669"/>
    <property type="project" value="TreeGrafter"/>
</dbReference>
<dbReference type="SUPFAM" id="SSF51735">
    <property type="entry name" value="NAD(P)-binding Rossmann-fold domains"/>
    <property type="match status" value="1"/>
</dbReference>
<evidence type="ECO:0000313" key="2">
    <source>
        <dbReference type="EMBL" id="KFA90823.1"/>
    </source>
</evidence>
<dbReference type="InterPro" id="IPR036291">
    <property type="entry name" value="NAD(P)-bd_dom_sf"/>
</dbReference>
<dbReference type="Pfam" id="PF01370">
    <property type="entry name" value="Epimerase"/>
    <property type="match status" value="1"/>
</dbReference>
<dbReference type="GO" id="GO:0004029">
    <property type="term" value="F:aldehyde dehydrogenase (NAD+) activity"/>
    <property type="evidence" value="ECO:0007669"/>
    <property type="project" value="TreeGrafter"/>
</dbReference>
<reference evidence="2 3" key="1">
    <citation type="submission" date="2014-07" db="EMBL/GenBank/DDBJ databases">
        <title>Draft Genome Sequence of Gephyronic Acid Producer, Cystobacter violaceus Strain Cb vi76.</title>
        <authorList>
            <person name="Stevens D.C."/>
            <person name="Young J."/>
            <person name="Carmichael R."/>
            <person name="Tan J."/>
            <person name="Taylor R.E."/>
        </authorList>
    </citation>
    <scope>NUCLEOTIDE SEQUENCE [LARGE SCALE GENOMIC DNA]</scope>
    <source>
        <strain evidence="2 3">Cb vi76</strain>
    </source>
</reference>
<gene>
    <name evidence="2" type="ORF">Q664_25895</name>
</gene>
<name>A0A084SQT8_9BACT</name>
<sequence>MKTAFVTGSTGLLGNNLVRLLTSRGVRVKALVRSPERARKLLAGVSVELVQGDLENVASFAPALRDADVLFHSAAYFRDSYKGGSHASGLLRINVEGTRDLLEAAYQQGVRRVVHTSSIAVLAPRPGHPLTDETMRRDAEGEPDAYYRSKILADREVDAALARHPDLHASLVLPGFMNGPGDSGPTTAGQLVLDFLHGRLPGVIDTRFAYVDARDVAATLVAAADKGLRGERYLAAGRDLHVGEALAVLSSVTGLPAPKRRVPDALLGTLALLNEAWARLSRRPVLVSWQGFRTLRRERTNTAFDSSKAERMLGLRFRPFEETFRDAVEWFATHGYVDRARLPRTGGTLSAPPMPRVS</sequence>
<dbReference type="Proteomes" id="UP000028547">
    <property type="component" value="Unassembled WGS sequence"/>
</dbReference>
<dbReference type="RefSeq" id="WP_043400879.1">
    <property type="nucleotide sequence ID" value="NZ_JPMI01000175.1"/>
</dbReference>
<evidence type="ECO:0000259" key="1">
    <source>
        <dbReference type="Pfam" id="PF01370"/>
    </source>
</evidence>
<dbReference type="InterPro" id="IPR001509">
    <property type="entry name" value="Epimerase_deHydtase"/>
</dbReference>
<evidence type="ECO:0000313" key="3">
    <source>
        <dbReference type="Proteomes" id="UP000028547"/>
    </source>
</evidence>
<dbReference type="PANTHER" id="PTHR48079">
    <property type="entry name" value="PROTEIN YEEZ"/>
    <property type="match status" value="1"/>
</dbReference>